<dbReference type="VEuPathDB" id="FungiDB:T552_01060"/>
<dbReference type="Proteomes" id="UP000054454">
    <property type="component" value="Unassembled WGS sequence"/>
</dbReference>
<keyword evidence="1" id="KW-0812">Transmembrane</keyword>
<keyword evidence="3" id="KW-1185">Reference proteome</keyword>
<evidence type="ECO:0000256" key="1">
    <source>
        <dbReference type="SAM" id="Phobius"/>
    </source>
</evidence>
<keyword evidence="1" id="KW-0472">Membrane</keyword>
<reference evidence="3" key="1">
    <citation type="journal article" date="2016" name="Nat. Commun.">
        <title>Genome analysis of three Pneumocystis species reveals adaptation mechanisms to life exclusively in mammalian hosts.</title>
        <authorList>
            <person name="Ma L."/>
            <person name="Chen Z."/>
            <person name="Huang D.W."/>
            <person name="Kutty G."/>
            <person name="Ishihara M."/>
            <person name="Wang H."/>
            <person name="Abouelleil A."/>
            <person name="Bishop L."/>
            <person name="Davey E."/>
            <person name="Deng R."/>
            <person name="Deng X."/>
            <person name="Fan L."/>
            <person name="Fantoni G."/>
            <person name="Fitzgerald M."/>
            <person name="Gogineni E."/>
            <person name="Goldberg J.M."/>
            <person name="Handley G."/>
            <person name="Hu X."/>
            <person name="Huber C."/>
            <person name="Jiao X."/>
            <person name="Jones K."/>
            <person name="Levin J.Z."/>
            <person name="Liu Y."/>
            <person name="Macdonald P."/>
            <person name="Melnikov A."/>
            <person name="Raley C."/>
            <person name="Sassi M."/>
            <person name="Sherman B.T."/>
            <person name="Song X."/>
            <person name="Sykes S."/>
            <person name="Tran B."/>
            <person name="Walsh L."/>
            <person name="Xia Y."/>
            <person name="Yang J."/>
            <person name="Young S."/>
            <person name="Zeng Q."/>
            <person name="Zheng X."/>
            <person name="Stephens R."/>
            <person name="Nusbaum C."/>
            <person name="Birren B.W."/>
            <person name="Azadi P."/>
            <person name="Lempicki R.A."/>
            <person name="Cuomo C.A."/>
            <person name="Kovacs J.A."/>
        </authorList>
    </citation>
    <scope>NUCLEOTIDE SEQUENCE [LARGE SCALE GENOMIC DNA]</scope>
    <source>
        <strain evidence="3">B80</strain>
    </source>
</reference>
<gene>
    <name evidence="2" type="ORF">T552_01060</name>
</gene>
<dbReference type="GeneID" id="28935855"/>
<comment type="caution">
    <text evidence="2">The sequence shown here is derived from an EMBL/GenBank/DDBJ whole genome shotgun (WGS) entry which is preliminary data.</text>
</comment>
<organism evidence="2 3">
    <name type="scientific">Pneumocystis carinii (strain B80)</name>
    <name type="common">Rat pneumocystis pneumonia agent</name>
    <name type="synonym">Pneumocystis carinii f. sp. carinii</name>
    <dbReference type="NCBI Taxonomy" id="1408658"/>
    <lineage>
        <taxon>Eukaryota</taxon>
        <taxon>Fungi</taxon>
        <taxon>Dikarya</taxon>
        <taxon>Ascomycota</taxon>
        <taxon>Taphrinomycotina</taxon>
        <taxon>Pneumocystomycetes</taxon>
        <taxon>Pneumocystaceae</taxon>
        <taxon>Pneumocystis</taxon>
    </lineage>
</organism>
<feature type="transmembrane region" description="Helical" evidence="1">
    <location>
        <begin position="80"/>
        <end position="100"/>
    </location>
</feature>
<sequence>MIINILNLGKISYYSSIVGSFGIACSIATGSWFLRKTYIKFIFIGTVVSFFYYLFIYINHYDDFEIFLQTSKTFFTYNTLITAFYSCFSLRILWIIRFLWSYTPLKAKQEYSQKQSKIWGKYAYNK</sequence>
<protein>
    <submittedName>
        <fullName evidence="2">Uncharacterized protein</fullName>
    </submittedName>
</protein>
<proteinExistence type="predicted"/>
<name>A0A0W4ZNB0_PNEC8</name>
<feature type="transmembrane region" description="Helical" evidence="1">
    <location>
        <begin position="12"/>
        <end position="34"/>
    </location>
</feature>
<keyword evidence="1" id="KW-1133">Transmembrane helix</keyword>
<dbReference type="RefSeq" id="XP_018226843.1">
    <property type="nucleotide sequence ID" value="XM_018369653.1"/>
</dbReference>
<dbReference type="AlphaFoldDB" id="A0A0W4ZNB0"/>
<evidence type="ECO:0000313" key="3">
    <source>
        <dbReference type="Proteomes" id="UP000054454"/>
    </source>
</evidence>
<accession>A0A0W4ZNB0</accession>
<feature type="transmembrane region" description="Helical" evidence="1">
    <location>
        <begin position="41"/>
        <end position="60"/>
    </location>
</feature>
<dbReference type="EMBL" id="LFVZ01000004">
    <property type="protein sequence ID" value="KTW29856.1"/>
    <property type="molecule type" value="Genomic_DNA"/>
</dbReference>
<evidence type="ECO:0000313" key="2">
    <source>
        <dbReference type="EMBL" id="KTW29856.1"/>
    </source>
</evidence>